<feature type="domain" description="AB hydrolase-1" evidence="1">
    <location>
        <begin position="22"/>
        <end position="236"/>
    </location>
</feature>
<dbReference type="Gene3D" id="3.40.50.1820">
    <property type="entry name" value="alpha/beta hydrolase"/>
    <property type="match status" value="1"/>
</dbReference>
<dbReference type="Proteomes" id="UP000679284">
    <property type="component" value="Chromosome"/>
</dbReference>
<dbReference type="InterPro" id="IPR000073">
    <property type="entry name" value="AB_hydrolase_1"/>
</dbReference>
<dbReference type="InterPro" id="IPR029058">
    <property type="entry name" value="AB_hydrolase_fold"/>
</dbReference>
<dbReference type="EMBL" id="CP047289">
    <property type="protein sequence ID" value="QUS35124.1"/>
    <property type="molecule type" value="Genomic_DNA"/>
</dbReference>
<organism evidence="2 3">
    <name type="scientific">Falsirhodobacter algicola</name>
    <dbReference type="NCBI Taxonomy" id="2692330"/>
    <lineage>
        <taxon>Bacteria</taxon>
        <taxon>Pseudomonadati</taxon>
        <taxon>Pseudomonadota</taxon>
        <taxon>Alphaproteobacteria</taxon>
        <taxon>Rhodobacterales</taxon>
        <taxon>Paracoccaceae</taxon>
        <taxon>Falsirhodobacter</taxon>
    </lineage>
</organism>
<protein>
    <submittedName>
        <fullName evidence="2">Alpha/beta fold hydrolase</fullName>
    </submittedName>
</protein>
<gene>
    <name evidence="2" type="ORF">GR316_01850</name>
</gene>
<evidence type="ECO:0000259" key="1">
    <source>
        <dbReference type="Pfam" id="PF12697"/>
    </source>
</evidence>
<keyword evidence="3" id="KW-1185">Reference proteome</keyword>
<keyword evidence="2" id="KW-0378">Hydrolase</keyword>
<accession>A0A8J8MRE1</accession>
<dbReference type="AlphaFoldDB" id="A0A8J8MRE1"/>
<dbReference type="InterPro" id="IPR050228">
    <property type="entry name" value="Carboxylesterase_BioH"/>
</dbReference>
<dbReference type="KEGG" id="fap:GR316_01850"/>
<name>A0A8J8MRE1_9RHOB</name>
<reference evidence="2" key="1">
    <citation type="submission" date="2020-01" db="EMBL/GenBank/DDBJ databases">
        <authorList>
            <person name="Yang Y."/>
            <person name="Kwon Y.M."/>
        </authorList>
    </citation>
    <scope>NUCLEOTIDE SEQUENCE</scope>
    <source>
        <strain evidence="2">PG104</strain>
    </source>
</reference>
<dbReference type="PANTHER" id="PTHR43194:SF2">
    <property type="entry name" value="PEROXISOMAL MEMBRANE PROTEIN LPX1"/>
    <property type="match status" value="1"/>
</dbReference>
<dbReference type="SUPFAM" id="SSF53474">
    <property type="entry name" value="alpha/beta-Hydrolases"/>
    <property type="match status" value="1"/>
</dbReference>
<dbReference type="Pfam" id="PF12697">
    <property type="entry name" value="Abhydrolase_6"/>
    <property type="match status" value="1"/>
</dbReference>
<evidence type="ECO:0000313" key="3">
    <source>
        <dbReference type="Proteomes" id="UP000679284"/>
    </source>
</evidence>
<proteinExistence type="predicted"/>
<evidence type="ECO:0000313" key="2">
    <source>
        <dbReference type="EMBL" id="QUS35124.1"/>
    </source>
</evidence>
<dbReference type="RefSeq" id="WP_211784373.1">
    <property type="nucleotide sequence ID" value="NZ_CP047289.1"/>
</dbReference>
<dbReference type="PANTHER" id="PTHR43194">
    <property type="entry name" value="HYDROLASE ALPHA/BETA FOLD FAMILY"/>
    <property type="match status" value="1"/>
</dbReference>
<sequence length="247" mass="25666">MPVLPLPDRMIGYRTDGDGPPVVLLAPLGFGPDIWQDVLPMLPQGFRILRPDLRGGRMGGLVRDAEALLDALGLRGAVVVGAGIGGLIAQGLAVKRLDLVRGLVLMTTAARIPATRAWRTAQTGATDMGPLIGPIIERAFAPAARRSEAAARARALLAACDPADYAAGAAAMEGTDFYTTTATLTLPTLVLSGSDDAVTPPDLVAETAGLIIGADHRMMRGSGHYPQLDAPEALADHLTGFLARIGH</sequence>
<dbReference type="GO" id="GO:0016787">
    <property type="term" value="F:hydrolase activity"/>
    <property type="evidence" value="ECO:0007669"/>
    <property type="project" value="UniProtKB-KW"/>
</dbReference>